<feature type="compositionally biased region" description="Basic and acidic residues" evidence="1">
    <location>
        <begin position="373"/>
        <end position="387"/>
    </location>
</feature>
<feature type="region of interest" description="Disordered" evidence="1">
    <location>
        <begin position="309"/>
        <end position="451"/>
    </location>
</feature>
<evidence type="ECO:0000313" key="2">
    <source>
        <dbReference type="EMBL" id="PWA84823.1"/>
    </source>
</evidence>
<dbReference type="SUPFAM" id="SSF54928">
    <property type="entry name" value="RNA-binding domain, RBD"/>
    <property type="match status" value="1"/>
</dbReference>
<feature type="compositionally biased region" description="Low complexity" evidence="1">
    <location>
        <begin position="424"/>
        <end position="433"/>
    </location>
</feature>
<gene>
    <name evidence="2" type="ORF">CTI12_AA155900</name>
</gene>
<feature type="compositionally biased region" description="Polar residues" evidence="1">
    <location>
        <begin position="622"/>
        <end position="635"/>
    </location>
</feature>
<feature type="region of interest" description="Disordered" evidence="1">
    <location>
        <begin position="99"/>
        <end position="118"/>
    </location>
</feature>
<dbReference type="InterPro" id="IPR036691">
    <property type="entry name" value="Endo/exonu/phosph_ase_sf"/>
</dbReference>
<dbReference type="AlphaFoldDB" id="A0A2U1PGE0"/>
<feature type="region of interest" description="Disordered" evidence="1">
    <location>
        <begin position="463"/>
        <end position="494"/>
    </location>
</feature>
<sequence>MWEIFRRYGNLEDIYIATSRLKNGSRFGFLRYKNTIDVARLENKINDTWVGSFKIRGFLANGGAHERKETVKRGTRRWEDRPQQTWGKKDTRLYSEVARGNTNERKHGDNRGGETKDKQTETVKIKVINFQVDREKEEYLGSSIVGSVKDVDLLDSIGELCEAEGMEEFETKLIGGLDVLFKCSSRKTAQKIVFDANHGLHGWVNNLRLWTPEWKQTKRLCWINIQGVPIHGWSKSTFRQVADEWGTPTEFANCDLDSTSDIRAGRVLVLTESMEKINTTKMLIFNGETRMVRINEHLAEDGWMARKRENDDESRYSSEISLPENSDAGDGEDEDDIPGGSQDMDKVQQEGTVKLNEKRGDIDGSTVGENEVNMEKDTGTQKEDVRDVFSSPDKSMKGKKSFESTKKSNKEDCGENLLAGIKKNAPNGNLNAGGPSGLVPKGPDGTIVSPIQDGVSFNINQEQQPINVTYNGQDKEVPSKGSESREGESQDSCNLQDTLNTIAKRNKKHFNEATSSKPKNKLMKKKGAAKERSKGCGGRLSFNILKKRTRMNNLNQSVESRLRPNKGSSDESEADINDIPRTIPIDTSNNNNNEQADEDAQTEPHPNRSESRGTIAADVDSASDSQRTHVSSSSRETIKVRTIGEKLGFMWGDNIGGMGIEKGLGKEGKSKWVRELVGCEKPLVVGLQETKMDQLNESLIQYMWGSDNFGYAKVDVIGSAGGILLMWDNTCFVETKAMGEEGYLAVVGNWKGKNGLVGFINVYGSHDILEKENLWLKLSRVINSIDAAWCIFGDFNEFALVLVIRLLQDLQFSNSSSIYWCSLGSISFLVWRFVWLVGHRTWVLIWHFNLCKSQHIERNSQMANGKYKAEVKWEYHRIVGLGRWTNQKQLRVDIVVILISHREQFLRLEDDRMRCEIVVGRLLANLCMKKMIYFRRSYLGQAIKLDGISSYGCRALEKVEVVVDKDDSTPENVGGYKQSGMMQDDIFKYQEGGRMAKERGSRHQGGGADYKATLLRPLQWYPHKNVESRKQATELVGSYAATKSNKQRDEPFCHNLGSWTTEYKLVSERLEYIEMDQREYTLDDEDLRVQDVIMKPVPTNTDIDVLKKSISCSYPHLPFNKAIKKESEKLQVELQHSQANLDARQCEVIQHLIEVTQAVASKSESAKMQPSYLDVSSYNENHNDSESAVSRTSSVTTRKDLLSHRGSYQREEWHSDLLGCCSELMMCMFRSVIYRQSVC</sequence>
<dbReference type="PANTHER" id="PTHR46604">
    <property type="entry name" value="PROTEIN MID1-COMPLEMENTING ACTIVITY 1"/>
    <property type="match status" value="1"/>
</dbReference>
<evidence type="ECO:0000313" key="3">
    <source>
        <dbReference type="Proteomes" id="UP000245207"/>
    </source>
</evidence>
<comment type="caution">
    <text evidence="2">The sequence shown here is derived from an EMBL/GenBank/DDBJ whole genome shotgun (WGS) entry which is preliminary data.</text>
</comment>
<dbReference type="EMBL" id="PKPP01001190">
    <property type="protein sequence ID" value="PWA84823.1"/>
    <property type="molecule type" value="Genomic_DNA"/>
</dbReference>
<feature type="compositionally biased region" description="Polar residues" evidence="1">
    <location>
        <begin position="463"/>
        <end position="472"/>
    </location>
</feature>
<feature type="compositionally biased region" description="Basic residues" evidence="1">
    <location>
        <begin position="518"/>
        <end position="527"/>
    </location>
</feature>
<dbReference type="SUPFAM" id="SSF56219">
    <property type="entry name" value="DNase I-like"/>
    <property type="match status" value="1"/>
</dbReference>
<accession>A0A2U1PGE0</accession>
<dbReference type="Proteomes" id="UP000245207">
    <property type="component" value="Unassembled WGS sequence"/>
</dbReference>
<dbReference type="PANTHER" id="PTHR46604:SF3">
    <property type="entry name" value="PROTEIN MID1-COMPLEMENTING ACTIVITY 1"/>
    <property type="match status" value="1"/>
</dbReference>
<evidence type="ECO:0000256" key="1">
    <source>
        <dbReference type="SAM" id="MobiDB-lite"/>
    </source>
</evidence>
<dbReference type="STRING" id="35608.A0A2U1PGE0"/>
<feature type="region of interest" description="Disordered" evidence="1">
    <location>
        <begin position="509"/>
        <end position="636"/>
    </location>
</feature>
<proteinExistence type="predicted"/>
<keyword evidence="3" id="KW-1185">Reference proteome</keyword>
<dbReference type="GO" id="GO:0003676">
    <property type="term" value="F:nucleic acid binding"/>
    <property type="evidence" value="ECO:0007669"/>
    <property type="project" value="InterPro"/>
</dbReference>
<dbReference type="InterPro" id="IPR035979">
    <property type="entry name" value="RBD_domain_sf"/>
</dbReference>
<dbReference type="CDD" id="cd00590">
    <property type="entry name" value="RRM_SF"/>
    <property type="match status" value="1"/>
</dbReference>
<dbReference type="Gene3D" id="3.60.10.10">
    <property type="entry name" value="Endonuclease/exonuclease/phosphatase"/>
    <property type="match status" value="1"/>
</dbReference>
<name>A0A2U1PGE0_ARTAN</name>
<feature type="compositionally biased region" description="Basic and acidic residues" evidence="1">
    <location>
        <begin position="473"/>
        <end position="488"/>
    </location>
</feature>
<feature type="region of interest" description="Disordered" evidence="1">
    <location>
        <begin position="1177"/>
        <end position="1196"/>
    </location>
</feature>
<feature type="compositionally biased region" description="Basic and acidic residues" evidence="1">
    <location>
        <begin position="394"/>
        <end position="413"/>
    </location>
</feature>
<organism evidence="2 3">
    <name type="scientific">Artemisia annua</name>
    <name type="common">Sweet wormwood</name>
    <dbReference type="NCBI Taxonomy" id="35608"/>
    <lineage>
        <taxon>Eukaryota</taxon>
        <taxon>Viridiplantae</taxon>
        <taxon>Streptophyta</taxon>
        <taxon>Embryophyta</taxon>
        <taxon>Tracheophyta</taxon>
        <taxon>Spermatophyta</taxon>
        <taxon>Magnoliopsida</taxon>
        <taxon>eudicotyledons</taxon>
        <taxon>Gunneridae</taxon>
        <taxon>Pentapetalae</taxon>
        <taxon>asterids</taxon>
        <taxon>campanulids</taxon>
        <taxon>Asterales</taxon>
        <taxon>Asteraceae</taxon>
        <taxon>Asteroideae</taxon>
        <taxon>Anthemideae</taxon>
        <taxon>Artemisiinae</taxon>
        <taxon>Artemisia</taxon>
    </lineage>
</organism>
<feature type="compositionally biased region" description="Acidic residues" evidence="1">
    <location>
        <begin position="327"/>
        <end position="337"/>
    </location>
</feature>
<protein>
    <submittedName>
        <fullName evidence="2">PLAC8 family protein</fullName>
    </submittedName>
</protein>
<reference evidence="2 3" key="1">
    <citation type="journal article" date="2018" name="Mol. Plant">
        <title>The genome of Artemisia annua provides insight into the evolution of Asteraceae family and artemisinin biosynthesis.</title>
        <authorList>
            <person name="Shen Q."/>
            <person name="Zhang L."/>
            <person name="Liao Z."/>
            <person name="Wang S."/>
            <person name="Yan T."/>
            <person name="Shi P."/>
            <person name="Liu M."/>
            <person name="Fu X."/>
            <person name="Pan Q."/>
            <person name="Wang Y."/>
            <person name="Lv Z."/>
            <person name="Lu X."/>
            <person name="Zhang F."/>
            <person name="Jiang W."/>
            <person name="Ma Y."/>
            <person name="Chen M."/>
            <person name="Hao X."/>
            <person name="Li L."/>
            <person name="Tang Y."/>
            <person name="Lv G."/>
            <person name="Zhou Y."/>
            <person name="Sun X."/>
            <person name="Brodelius P.E."/>
            <person name="Rose J.K.C."/>
            <person name="Tang K."/>
        </authorList>
    </citation>
    <scope>NUCLEOTIDE SEQUENCE [LARGE SCALE GENOMIC DNA]</scope>
    <source>
        <strain evidence="3">cv. Huhao1</strain>
        <tissue evidence="2">Leaf</tissue>
    </source>
</reference>
<feature type="compositionally biased region" description="Basic and acidic residues" evidence="1">
    <location>
        <begin position="102"/>
        <end position="118"/>
    </location>
</feature>